<gene>
    <name evidence="1" type="ORF">Asera_37150</name>
</gene>
<evidence type="ECO:0000313" key="1">
    <source>
        <dbReference type="EMBL" id="BCJ29607.1"/>
    </source>
</evidence>
<proteinExistence type="predicted"/>
<protein>
    <submittedName>
        <fullName evidence="1">Uncharacterized protein</fullName>
    </submittedName>
</protein>
<name>A0A810L306_9ACTN</name>
<dbReference type="EMBL" id="AP023354">
    <property type="protein sequence ID" value="BCJ29607.1"/>
    <property type="molecule type" value="Genomic_DNA"/>
</dbReference>
<dbReference type="AlphaFoldDB" id="A0A810L306"/>
<evidence type="ECO:0000313" key="2">
    <source>
        <dbReference type="Proteomes" id="UP000680750"/>
    </source>
</evidence>
<dbReference type="RefSeq" id="WP_212804648.1">
    <property type="nucleotide sequence ID" value="NZ_AP023354.1"/>
</dbReference>
<organism evidence="1 2">
    <name type="scientific">Actinocatenispora sera</name>
    <dbReference type="NCBI Taxonomy" id="390989"/>
    <lineage>
        <taxon>Bacteria</taxon>
        <taxon>Bacillati</taxon>
        <taxon>Actinomycetota</taxon>
        <taxon>Actinomycetes</taxon>
        <taxon>Micromonosporales</taxon>
        <taxon>Micromonosporaceae</taxon>
        <taxon>Actinocatenispora</taxon>
    </lineage>
</organism>
<dbReference type="KEGG" id="aser:Asera_37150"/>
<reference evidence="1" key="1">
    <citation type="submission" date="2020-08" db="EMBL/GenBank/DDBJ databases">
        <title>Whole genome shotgun sequence of Actinocatenispora sera NBRC 101916.</title>
        <authorList>
            <person name="Komaki H."/>
            <person name="Tamura T."/>
        </authorList>
    </citation>
    <scope>NUCLEOTIDE SEQUENCE</scope>
    <source>
        <strain evidence="1">NBRC 101916</strain>
    </source>
</reference>
<keyword evidence="2" id="KW-1185">Reference proteome</keyword>
<dbReference type="Proteomes" id="UP000680750">
    <property type="component" value="Chromosome"/>
</dbReference>
<sequence>MVGAQGHQVMQWKLTLPGQVAALRTDLFDATVSEIYEAKGSIARESIRMAIGQLLDYRRHVPVPAPRWPCCYLLVPRMTWWIW</sequence>
<accession>A0A810L306</accession>